<keyword evidence="2" id="KW-1185">Reference proteome</keyword>
<gene>
    <name evidence="1" type="ORF">AOQ84DRAFT_252536</name>
</gene>
<accession>A0A8E2JP50</accession>
<name>A0A8E2JP50_9PEZI</name>
<feature type="non-terminal residue" evidence="1">
    <location>
        <position position="1"/>
    </location>
</feature>
<dbReference type="EMBL" id="KV750498">
    <property type="protein sequence ID" value="OCL04475.1"/>
    <property type="molecule type" value="Genomic_DNA"/>
</dbReference>
<sequence>VSSAGFIGIAPEESQVGDIVFIILGNETPFLVRGGKHGAYRFVGECYIHGIMDGDLAD</sequence>
<dbReference type="Proteomes" id="UP000250140">
    <property type="component" value="Unassembled WGS sequence"/>
</dbReference>
<dbReference type="AlphaFoldDB" id="A0A8E2JP50"/>
<evidence type="ECO:0000313" key="1">
    <source>
        <dbReference type="EMBL" id="OCL04475.1"/>
    </source>
</evidence>
<dbReference type="Pfam" id="PF26639">
    <property type="entry name" value="Het-6_barrel"/>
    <property type="match status" value="1"/>
</dbReference>
<protein>
    <submittedName>
        <fullName evidence="1">Uncharacterized protein</fullName>
    </submittedName>
</protein>
<feature type="non-terminal residue" evidence="1">
    <location>
        <position position="58"/>
    </location>
</feature>
<organism evidence="1 2">
    <name type="scientific">Glonium stellatum</name>
    <dbReference type="NCBI Taxonomy" id="574774"/>
    <lineage>
        <taxon>Eukaryota</taxon>
        <taxon>Fungi</taxon>
        <taxon>Dikarya</taxon>
        <taxon>Ascomycota</taxon>
        <taxon>Pezizomycotina</taxon>
        <taxon>Dothideomycetes</taxon>
        <taxon>Pleosporomycetidae</taxon>
        <taxon>Gloniales</taxon>
        <taxon>Gloniaceae</taxon>
        <taxon>Glonium</taxon>
    </lineage>
</organism>
<dbReference type="OrthoDB" id="2157530at2759"/>
<evidence type="ECO:0000313" key="2">
    <source>
        <dbReference type="Proteomes" id="UP000250140"/>
    </source>
</evidence>
<proteinExistence type="predicted"/>
<reference evidence="1 2" key="1">
    <citation type="journal article" date="2016" name="Nat. Commun.">
        <title>Ectomycorrhizal ecology is imprinted in the genome of the dominant symbiotic fungus Cenococcum geophilum.</title>
        <authorList>
            <consortium name="DOE Joint Genome Institute"/>
            <person name="Peter M."/>
            <person name="Kohler A."/>
            <person name="Ohm R.A."/>
            <person name="Kuo A."/>
            <person name="Krutzmann J."/>
            <person name="Morin E."/>
            <person name="Arend M."/>
            <person name="Barry K.W."/>
            <person name="Binder M."/>
            <person name="Choi C."/>
            <person name="Clum A."/>
            <person name="Copeland A."/>
            <person name="Grisel N."/>
            <person name="Haridas S."/>
            <person name="Kipfer T."/>
            <person name="LaButti K."/>
            <person name="Lindquist E."/>
            <person name="Lipzen A."/>
            <person name="Maire R."/>
            <person name="Meier B."/>
            <person name="Mihaltcheva S."/>
            <person name="Molinier V."/>
            <person name="Murat C."/>
            <person name="Poggeler S."/>
            <person name="Quandt C.A."/>
            <person name="Sperisen C."/>
            <person name="Tritt A."/>
            <person name="Tisserant E."/>
            <person name="Crous P.W."/>
            <person name="Henrissat B."/>
            <person name="Nehls U."/>
            <person name="Egli S."/>
            <person name="Spatafora J.W."/>
            <person name="Grigoriev I.V."/>
            <person name="Martin F.M."/>
        </authorList>
    </citation>
    <scope>NUCLEOTIDE SEQUENCE [LARGE SCALE GENOMIC DNA]</scope>
    <source>
        <strain evidence="1 2">CBS 207.34</strain>
    </source>
</reference>